<feature type="transmembrane region" description="Helical" evidence="2">
    <location>
        <begin position="133"/>
        <end position="153"/>
    </location>
</feature>
<organism evidence="3 4">
    <name type="scientific">Oikopleura dioica</name>
    <name type="common">Tunicate</name>
    <dbReference type="NCBI Taxonomy" id="34765"/>
    <lineage>
        <taxon>Eukaryota</taxon>
        <taxon>Metazoa</taxon>
        <taxon>Chordata</taxon>
        <taxon>Tunicata</taxon>
        <taxon>Appendicularia</taxon>
        <taxon>Copelata</taxon>
        <taxon>Oikopleuridae</taxon>
        <taxon>Oikopleura</taxon>
    </lineage>
</organism>
<evidence type="ECO:0000313" key="3">
    <source>
        <dbReference type="EMBL" id="CAG5087506.1"/>
    </source>
</evidence>
<protein>
    <submittedName>
        <fullName evidence="3">Oidioi.mRNA.OKI2018_I69.PAR.g11559.t1.cds</fullName>
    </submittedName>
</protein>
<evidence type="ECO:0000256" key="2">
    <source>
        <dbReference type="SAM" id="Phobius"/>
    </source>
</evidence>
<keyword evidence="2" id="KW-0472">Membrane</keyword>
<proteinExistence type="predicted"/>
<gene>
    <name evidence="3" type="ORF">OKIOD_LOCUS3117</name>
</gene>
<evidence type="ECO:0000256" key="1">
    <source>
        <dbReference type="SAM" id="MobiDB-lite"/>
    </source>
</evidence>
<feature type="compositionally biased region" description="Basic and acidic residues" evidence="1">
    <location>
        <begin position="209"/>
        <end position="228"/>
    </location>
</feature>
<keyword evidence="4" id="KW-1185">Reference proteome</keyword>
<accession>A0ABN7RW78</accession>
<reference evidence="3 4" key="1">
    <citation type="submission" date="2021-04" db="EMBL/GenBank/DDBJ databases">
        <authorList>
            <person name="Bliznina A."/>
        </authorList>
    </citation>
    <scope>NUCLEOTIDE SEQUENCE [LARGE SCALE GENOMIC DNA]</scope>
</reference>
<sequence>MKVVPLFTLGVPVLGCFQYPQYKVQVDPIYQAKVDNLIQQLLDYCRDPINHRDPRRLLHEYRELYRKIGYPVDAVPIDCPQTSPKTYVELHNFKDLDGYFRDPFSLHNVPIKCEKEEKEEAIVQKQEEKQAQVSIWLISIVVAVIFVVLAIICKCALSRLCSILCCMHASDSAYSSENSSRTGRADQIITQKKPVITRSHEHIHKQQKKTSEKVENEKAKLIRDETSDTSRSSC</sequence>
<dbReference type="Proteomes" id="UP001158576">
    <property type="component" value="Chromosome PAR"/>
</dbReference>
<name>A0ABN7RW78_OIKDI</name>
<keyword evidence="2" id="KW-0812">Transmembrane</keyword>
<keyword evidence="2" id="KW-1133">Transmembrane helix</keyword>
<feature type="region of interest" description="Disordered" evidence="1">
    <location>
        <begin position="195"/>
        <end position="234"/>
    </location>
</feature>
<dbReference type="EMBL" id="OU015568">
    <property type="protein sequence ID" value="CAG5087506.1"/>
    <property type="molecule type" value="Genomic_DNA"/>
</dbReference>
<evidence type="ECO:0000313" key="4">
    <source>
        <dbReference type="Proteomes" id="UP001158576"/>
    </source>
</evidence>